<proteinExistence type="predicted"/>
<feature type="transmembrane region" description="Helical" evidence="1">
    <location>
        <begin position="73"/>
        <end position="93"/>
    </location>
</feature>
<dbReference type="Proteomes" id="UP001476798">
    <property type="component" value="Unassembled WGS sequence"/>
</dbReference>
<evidence type="ECO:0000256" key="1">
    <source>
        <dbReference type="SAM" id="Phobius"/>
    </source>
</evidence>
<reference evidence="2 3" key="1">
    <citation type="submission" date="2021-06" db="EMBL/GenBank/DDBJ databases">
        <authorList>
            <person name="Palmer J.M."/>
        </authorList>
    </citation>
    <scope>NUCLEOTIDE SEQUENCE [LARGE SCALE GENOMIC DNA]</scope>
    <source>
        <strain evidence="2 3">GA_2019</strain>
        <tissue evidence="2">Muscle</tissue>
    </source>
</reference>
<keyword evidence="1" id="KW-1133">Transmembrane helix</keyword>
<dbReference type="EMBL" id="JAHRIO010040010">
    <property type="protein sequence ID" value="MEQ2170521.1"/>
    <property type="molecule type" value="Genomic_DNA"/>
</dbReference>
<evidence type="ECO:0000313" key="3">
    <source>
        <dbReference type="Proteomes" id="UP001476798"/>
    </source>
</evidence>
<comment type="caution">
    <text evidence="2">The sequence shown here is derived from an EMBL/GenBank/DDBJ whole genome shotgun (WGS) entry which is preliminary data.</text>
</comment>
<accession>A0ABV0NGI8</accession>
<keyword evidence="1" id="KW-0472">Membrane</keyword>
<sequence>MLQRNHMLSAGWILNYSGQNFKCSFNIDNKCLVDSDQALPAADFEHRPPALCCFHRASGLVHFFRTENLTMSLSNILLGIVAQFFFHLSINAFSRGSLAYT</sequence>
<name>A0ABV0NGI8_9TELE</name>
<keyword evidence="1" id="KW-0812">Transmembrane</keyword>
<evidence type="ECO:0000313" key="2">
    <source>
        <dbReference type="EMBL" id="MEQ2170521.1"/>
    </source>
</evidence>
<organism evidence="2 3">
    <name type="scientific">Goodea atripinnis</name>
    <dbReference type="NCBI Taxonomy" id="208336"/>
    <lineage>
        <taxon>Eukaryota</taxon>
        <taxon>Metazoa</taxon>
        <taxon>Chordata</taxon>
        <taxon>Craniata</taxon>
        <taxon>Vertebrata</taxon>
        <taxon>Euteleostomi</taxon>
        <taxon>Actinopterygii</taxon>
        <taxon>Neopterygii</taxon>
        <taxon>Teleostei</taxon>
        <taxon>Neoteleostei</taxon>
        <taxon>Acanthomorphata</taxon>
        <taxon>Ovalentaria</taxon>
        <taxon>Atherinomorphae</taxon>
        <taxon>Cyprinodontiformes</taxon>
        <taxon>Goodeidae</taxon>
        <taxon>Goodea</taxon>
    </lineage>
</organism>
<protein>
    <submittedName>
        <fullName evidence="2">Uncharacterized protein</fullName>
    </submittedName>
</protein>
<keyword evidence="3" id="KW-1185">Reference proteome</keyword>
<gene>
    <name evidence="2" type="ORF">GOODEAATRI_001021</name>
</gene>